<reference evidence="2" key="1">
    <citation type="submission" date="2022-03" db="EMBL/GenBank/DDBJ databases">
        <title>Streptomyces 7R015 and 7R016 isolated from Barleria lupulina in Thailand.</title>
        <authorList>
            <person name="Kanchanasin P."/>
            <person name="Phongsopitanun W."/>
            <person name="Tanasupawat S."/>
        </authorList>
    </citation>
    <scope>NUCLEOTIDE SEQUENCE</scope>
    <source>
        <strain evidence="2">7R015</strain>
    </source>
</reference>
<gene>
    <name evidence="2" type="ORF">MQP27_02740</name>
</gene>
<feature type="region of interest" description="Disordered" evidence="1">
    <location>
        <begin position="1"/>
        <end position="136"/>
    </location>
</feature>
<evidence type="ECO:0000313" key="3">
    <source>
        <dbReference type="Proteomes" id="UP001165269"/>
    </source>
</evidence>
<dbReference type="Proteomes" id="UP001165269">
    <property type="component" value="Unassembled WGS sequence"/>
</dbReference>
<keyword evidence="3" id="KW-1185">Reference proteome</keyword>
<organism evidence="2 3">
    <name type="scientific">Streptomyces cylindrosporus</name>
    <dbReference type="NCBI Taxonomy" id="2927583"/>
    <lineage>
        <taxon>Bacteria</taxon>
        <taxon>Bacillati</taxon>
        <taxon>Actinomycetota</taxon>
        <taxon>Actinomycetes</taxon>
        <taxon>Kitasatosporales</taxon>
        <taxon>Streptomycetaceae</taxon>
        <taxon>Streptomyces</taxon>
    </lineage>
</organism>
<proteinExistence type="predicted"/>
<comment type="caution">
    <text evidence="2">The sequence shown here is derived from an EMBL/GenBank/DDBJ whole genome shotgun (WGS) entry which is preliminary data.</text>
</comment>
<dbReference type="RefSeq" id="WP_242760562.1">
    <property type="nucleotide sequence ID" value="NZ_JALDAY010000001.1"/>
</dbReference>
<dbReference type="EMBL" id="JALDAY010000001">
    <property type="protein sequence ID" value="MCI3270029.1"/>
    <property type="molecule type" value="Genomic_DNA"/>
</dbReference>
<sequence length="228" mass="23757">MTDMTTGPAGPGRHSDDDKGSGRTVAPTPSEATEDETTTGTTTGKGTGARTGASITPEEAADRGTGRPVAPTPPEAADGPTGRTGTAGTPTATGQGSTGRTITPTPPEVTEEAATSGSGPGTGTHSATRDGSRPVARLLPHDECDKLELRLRNAVSGFVDGPQDAVREADQVVEEIAGRFAEAVTRRRRALRTSWQDGNRSAPEHPDTEQLRLALRDYRELAERLLHS</sequence>
<feature type="compositionally biased region" description="Low complexity" evidence="1">
    <location>
        <begin position="76"/>
        <end position="99"/>
    </location>
</feature>
<evidence type="ECO:0000313" key="2">
    <source>
        <dbReference type="EMBL" id="MCI3270029.1"/>
    </source>
</evidence>
<accession>A0ABS9XZ43</accession>
<evidence type="ECO:0000256" key="1">
    <source>
        <dbReference type="SAM" id="MobiDB-lite"/>
    </source>
</evidence>
<name>A0ABS9XZ43_9ACTN</name>
<protein>
    <submittedName>
        <fullName evidence="2">Uncharacterized protein</fullName>
    </submittedName>
</protein>